<keyword evidence="5" id="KW-0833">Ubl conjugation pathway</keyword>
<evidence type="ECO:0000256" key="1">
    <source>
        <dbReference type="ARBA" id="ARBA00022679"/>
    </source>
</evidence>
<dbReference type="InterPro" id="IPR031127">
    <property type="entry name" value="E3_UB_ligase_RBR"/>
</dbReference>
<reference evidence="8" key="2">
    <citation type="submission" date="2019-06" db="EMBL/GenBank/DDBJ databases">
        <title>Genomics analysis of Aphanomyces spp. identifies a new class of oomycete effector associated with host adaptation.</title>
        <authorList>
            <person name="Gaulin E."/>
        </authorList>
    </citation>
    <scope>NUCLEOTIDE SEQUENCE</scope>
    <source>
        <strain evidence="8">CBS 578.67</strain>
    </source>
</reference>
<gene>
    <name evidence="9" type="primary">Aste57867_19829</name>
    <name evidence="8" type="ORF">As57867_019764</name>
    <name evidence="9" type="ORF">ASTE57867_19829</name>
</gene>
<dbReference type="InterPro" id="IPR013083">
    <property type="entry name" value="Znf_RING/FYVE/PHD"/>
</dbReference>
<keyword evidence="1" id="KW-0808">Transferase</keyword>
<evidence type="ECO:0000256" key="4">
    <source>
        <dbReference type="ARBA" id="ARBA00022771"/>
    </source>
</evidence>
<dbReference type="Gene3D" id="3.30.40.10">
    <property type="entry name" value="Zinc/RING finger domain, C3HC4 (zinc finger)"/>
    <property type="match status" value="1"/>
</dbReference>
<evidence type="ECO:0000256" key="5">
    <source>
        <dbReference type="ARBA" id="ARBA00022786"/>
    </source>
</evidence>
<dbReference type="OrthoDB" id="10009520at2759"/>
<dbReference type="GO" id="GO:0016567">
    <property type="term" value="P:protein ubiquitination"/>
    <property type="evidence" value="ECO:0007669"/>
    <property type="project" value="InterPro"/>
</dbReference>
<organism evidence="9 10">
    <name type="scientific">Aphanomyces stellatus</name>
    <dbReference type="NCBI Taxonomy" id="120398"/>
    <lineage>
        <taxon>Eukaryota</taxon>
        <taxon>Sar</taxon>
        <taxon>Stramenopiles</taxon>
        <taxon>Oomycota</taxon>
        <taxon>Saprolegniomycetes</taxon>
        <taxon>Saprolegniales</taxon>
        <taxon>Verrucalvaceae</taxon>
        <taxon>Aphanomyces</taxon>
    </lineage>
</organism>
<keyword evidence="2" id="KW-0479">Metal-binding</keyword>
<dbReference type="PROSITE" id="PS51873">
    <property type="entry name" value="TRIAD"/>
    <property type="match status" value="1"/>
</dbReference>
<dbReference type="GO" id="GO:0008270">
    <property type="term" value="F:zinc ion binding"/>
    <property type="evidence" value="ECO:0007669"/>
    <property type="project" value="UniProtKB-KW"/>
</dbReference>
<evidence type="ECO:0000313" key="10">
    <source>
        <dbReference type="Proteomes" id="UP000332933"/>
    </source>
</evidence>
<reference evidence="9 10" key="1">
    <citation type="submission" date="2019-03" db="EMBL/GenBank/DDBJ databases">
        <authorList>
            <person name="Gaulin E."/>
            <person name="Dumas B."/>
        </authorList>
    </citation>
    <scope>NUCLEOTIDE SEQUENCE [LARGE SCALE GENOMIC DNA]</scope>
    <source>
        <strain evidence="9">CBS 568.67</strain>
    </source>
</reference>
<dbReference type="PANTHER" id="PTHR11685">
    <property type="entry name" value="RBR FAMILY RING FINGER AND IBR DOMAIN-CONTAINING"/>
    <property type="match status" value="1"/>
</dbReference>
<keyword evidence="10" id="KW-1185">Reference proteome</keyword>
<dbReference type="SUPFAM" id="SSF57850">
    <property type="entry name" value="RING/U-box"/>
    <property type="match status" value="3"/>
</dbReference>
<dbReference type="EMBL" id="VJMH01006715">
    <property type="protein sequence ID" value="KAF0688584.1"/>
    <property type="molecule type" value="Genomic_DNA"/>
</dbReference>
<evidence type="ECO:0000256" key="3">
    <source>
        <dbReference type="ARBA" id="ARBA00022737"/>
    </source>
</evidence>
<evidence type="ECO:0000256" key="6">
    <source>
        <dbReference type="ARBA" id="ARBA00022833"/>
    </source>
</evidence>
<dbReference type="Proteomes" id="UP000332933">
    <property type="component" value="Unassembled WGS sequence"/>
</dbReference>
<evidence type="ECO:0000313" key="9">
    <source>
        <dbReference type="EMBL" id="VFT96527.1"/>
    </source>
</evidence>
<proteinExistence type="predicted"/>
<keyword evidence="6" id="KW-0862">Zinc</keyword>
<sequence>MVHSSSTLSCCICLDVCSAPTFLQKVLGAVCRRTGSDHEAWSSLSCRHVCCHQCLRRWIDQLAATRRHDLLVCPVPQCTQPIHATHVASLGLAPAALSFVIQTTRLRLGRGLRCAVCHYINPHKEPGQVRQKHCLQCRAGLCGACGRPWHKRMTCAQADALQRRQHLTPDDLLFVHLATVQWKCQPCPHCGVITERRSGCASMTCRFCWKRWVWTRV</sequence>
<accession>A0A485LE71</accession>
<evidence type="ECO:0000256" key="2">
    <source>
        <dbReference type="ARBA" id="ARBA00022723"/>
    </source>
</evidence>
<keyword evidence="3" id="KW-0677">Repeat</keyword>
<keyword evidence="4" id="KW-0863">Zinc-finger</keyword>
<protein>
    <submittedName>
        <fullName evidence="9">Aste57867_19829 protein</fullName>
    </submittedName>
</protein>
<evidence type="ECO:0000313" key="8">
    <source>
        <dbReference type="EMBL" id="KAF0688584.1"/>
    </source>
</evidence>
<dbReference type="AlphaFoldDB" id="A0A485LE71"/>
<name>A0A485LE71_9STRA</name>
<dbReference type="EMBL" id="CAADRA010006738">
    <property type="protein sequence ID" value="VFT96527.1"/>
    <property type="molecule type" value="Genomic_DNA"/>
</dbReference>
<dbReference type="GO" id="GO:0004842">
    <property type="term" value="F:ubiquitin-protein transferase activity"/>
    <property type="evidence" value="ECO:0007669"/>
    <property type="project" value="InterPro"/>
</dbReference>
<evidence type="ECO:0000259" key="7">
    <source>
        <dbReference type="PROSITE" id="PS51873"/>
    </source>
</evidence>
<feature type="domain" description="RING-type" evidence="7">
    <location>
        <begin position="24"/>
        <end position="217"/>
    </location>
</feature>
<dbReference type="InterPro" id="IPR044066">
    <property type="entry name" value="TRIAD_supradom"/>
</dbReference>